<accession>A0A2T4GQ59</accession>
<comment type="caution">
    <text evidence="2">The sequence shown here is derived from an EMBL/GenBank/DDBJ whole genome shotgun (WGS) entry which is preliminary data.</text>
</comment>
<evidence type="ECO:0000313" key="3">
    <source>
        <dbReference type="Proteomes" id="UP000241587"/>
    </source>
</evidence>
<dbReference type="Gene3D" id="1.20.5.170">
    <property type="match status" value="1"/>
</dbReference>
<evidence type="ECO:0008006" key="4">
    <source>
        <dbReference type="Google" id="ProtNLM"/>
    </source>
</evidence>
<proteinExistence type="predicted"/>
<name>A0A2T4GQ59_FUSCU</name>
<evidence type="ECO:0000256" key="1">
    <source>
        <dbReference type="SAM" id="MobiDB-lite"/>
    </source>
</evidence>
<sequence>MTPKSKRVTAEHTRDRVRNNQRRHRARRRDHIATLEERLHEAEQTISKLRVQVDDLEDALRGNNRRMSTAIIAEPEGLGIQEAPAVVDGYDLLLPSTGIFAEDHDSGEINVLGRDDLPGINTESTDLALSILQPAMFSSLSQPGYPFEYQSNQNNSALQQNRFATTSKTCCSSSNPTNSNLLSPIGTELTAELTRLCCEAYILIAQHNATIVRDETDIQQNSASLPQLISCNFKMSCCLVKAELLGPQVSTSISYIHCDS</sequence>
<evidence type="ECO:0000313" key="2">
    <source>
        <dbReference type="EMBL" id="PTD05691.1"/>
    </source>
</evidence>
<dbReference type="EMBL" id="PVEM01000012">
    <property type="protein sequence ID" value="PTD05691.1"/>
    <property type="molecule type" value="Genomic_DNA"/>
</dbReference>
<feature type="compositionally biased region" description="Basic and acidic residues" evidence="1">
    <location>
        <begin position="8"/>
        <end position="18"/>
    </location>
</feature>
<protein>
    <recommendedName>
        <fullName evidence="4">BZIP domain-containing protein</fullName>
    </recommendedName>
</protein>
<feature type="region of interest" description="Disordered" evidence="1">
    <location>
        <begin position="1"/>
        <end position="27"/>
    </location>
</feature>
<reference evidence="2 3" key="1">
    <citation type="submission" date="2018-02" db="EMBL/GenBank/DDBJ databases">
        <title>Fusarium culmorum secondary metabolites in fungal-bacterial-plant interactions.</title>
        <authorList>
            <person name="Schmidt R."/>
        </authorList>
    </citation>
    <scope>NUCLEOTIDE SEQUENCE [LARGE SCALE GENOMIC DNA]</scope>
    <source>
        <strain evidence="2 3">PV</strain>
    </source>
</reference>
<organism evidence="2 3">
    <name type="scientific">Fusarium culmorum</name>
    <dbReference type="NCBI Taxonomy" id="5516"/>
    <lineage>
        <taxon>Eukaryota</taxon>
        <taxon>Fungi</taxon>
        <taxon>Dikarya</taxon>
        <taxon>Ascomycota</taxon>
        <taxon>Pezizomycotina</taxon>
        <taxon>Sordariomycetes</taxon>
        <taxon>Hypocreomycetidae</taxon>
        <taxon>Hypocreales</taxon>
        <taxon>Nectriaceae</taxon>
        <taxon>Fusarium</taxon>
    </lineage>
</organism>
<gene>
    <name evidence="2" type="ORF">FCULG_00000165</name>
</gene>
<dbReference type="Proteomes" id="UP000241587">
    <property type="component" value="Unassembled WGS sequence"/>
</dbReference>
<dbReference type="OrthoDB" id="4505928at2759"/>
<dbReference type="AlphaFoldDB" id="A0A2T4GQ59"/>
<dbReference type="OMA" id="CCEAYIL"/>
<keyword evidence="3" id="KW-1185">Reference proteome</keyword>